<feature type="compositionally biased region" description="Basic and acidic residues" evidence="2">
    <location>
        <begin position="77"/>
        <end position="98"/>
    </location>
</feature>
<feature type="region of interest" description="Disordered" evidence="2">
    <location>
        <begin position="1"/>
        <end position="119"/>
    </location>
</feature>
<feature type="region of interest" description="Disordered" evidence="2">
    <location>
        <begin position="768"/>
        <end position="796"/>
    </location>
</feature>
<sequence length="1281" mass="141696">MAQNPFARQQALAASRAMRPEDSVSNVSCSSWGWQHANYEEDDLPPSDLELPGRSEVDLDNKVRAEAVGASEPGSSSEKKQDYDADQPEQHDQPREAQQKAPPPPPPMPCSGTASSAAPAMQAAQNFLAGVNPQWGSRKLRKQQERAARRGARALRFGQMGGVHNALSSKLPPYLRQVGSGEGERSVLVVDSRDQRISSPFQGWLLDEILINAQAGVNILSDARLIRSPSTGYHLSLFYMRTLEGKKLIIVGSMTSYGSVPCGRWDSFTGNVMSHEAFQPFRWPLMRDDSSTWIDVKLKVEGALLLHLELRGYRSDRDATVQVNYVNDALVMGLEEVLFIPSCTVTVFQGWRVCAVAFEVGGQIYACSEGGQVVALDFPLCHFEVRLTAVSSSDSFGHDADRLEFRFSSAQDRLDVGCSTMAVPASWMVVSRVSGPTLVKNARWCRENYARVEGPDQTMQMVQLAGIHAHWTSGVTASSIDEVGARIGAVEVASHPDNLHLTCESPLLKMEKKIVPKEALALQYHDRATGSCHPQWGRLLWPLLSRSPGGGYAPSVENTARAEVSLTEPGEPASAAAAAQSTQVLYAQRRSLEQRRGERLADAAVTPQAFVQRARHVMDTFAAGPQRVDRPSSVVITPEDAVPGVVDRWVLKVLALPIFSDSFAHALKQSPLANLALITAMEVDTGSEFVQKVSDWSSTMDAKIAATLLGEPSMLEQFWGVAVSVEKMFFESTSLQLGFGLCEHAQAHRVLSEEASLRKQAAIRALVQKPVRDPKRRKQDPAPASGSTPLLDHEQAERHRWAAKLEEIGRRAGPHAKLFQTNENDDGLTATETAKLRHLVLTSGAHRTMKAHISAWDRFELWAASQSMSLFPLSIEKVLKYALFLDGRECGPTVVPSLRSSVRWVTSRLAIDCPNLEDPQLIALQKDVVLRRATTLREAVPIPVEVVRCLEVFVCSDAPDPARLFIWWWLCLVFASLRFDDGVHVAPRDLKLLEDGLFGVAWQTKVERKRRGTKFVIPLVGFSGQEWLVEGWNLLIRENPDRDFWVSDLNSRTEFRPGPPDYARSVQWLKVIARDALKMFGKGSKEELVRFAVTINTITGHSARVTLLDAAVHAGRSTEEIGLQANWKNPGPLVLKYTRNRSSIPAKMVQQLVHDMLDQSHPVEESEEVLLDTPEALCSEALAVFQLSEERFGRHLHSTTAALGVLRKAPRHRWPWAAQLLQRLHDGRIPLERDVVCFSSLASSCEESTLWRKTLQILEETTGEEGWGELDGVGACGGMDV</sequence>
<dbReference type="Gene3D" id="1.10.150.130">
    <property type="match status" value="1"/>
</dbReference>
<keyword evidence="4" id="KW-1185">Reference proteome</keyword>
<organism evidence="3 4">
    <name type="scientific">Durusdinium trenchii</name>
    <dbReference type="NCBI Taxonomy" id="1381693"/>
    <lineage>
        <taxon>Eukaryota</taxon>
        <taxon>Sar</taxon>
        <taxon>Alveolata</taxon>
        <taxon>Dinophyceae</taxon>
        <taxon>Suessiales</taxon>
        <taxon>Symbiodiniaceae</taxon>
        <taxon>Durusdinium</taxon>
    </lineage>
</organism>
<accession>A0ABP0J457</accession>
<dbReference type="SUPFAM" id="SSF47823">
    <property type="entry name" value="lambda integrase-like, N-terminal domain"/>
    <property type="match status" value="1"/>
</dbReference>
<evidence type="ECO:0000256" key="1">
    <source>
        <dbReference type="ARBA" id="ARBA00023125"/>
    </source>
</evidence>
<keyword evidence="1" id="KW-0238">DNA-binding</keyword>
<dbReference type="InterPro" id="IPR010998">
    <property type="entry name" value="Integrase_recombinase_N"/>
</dbReference>
<gene>
    <name evidence="3" type="ORF">SCF082_LOCUS10157</name>
</gene>
<dbReference type="Proteomes" id="UP001642464">
    <property type="component" value="Unassembled WGS sequence"/>
</dbReference>
<protein>
    <submittedName>
        <fullName evidence="3">Tristetraprolin</fullName>
    </submittedName>
</protein>
<evidence type="ECO:0000256" key="2">
    <source>
        <dbReference type="SAM" id="MobiDB-lite"/>
    </source>
</evidence>
<feature type="compositionally biased region" description="Polar residues" evidence="2">
    <location>
        <begin position="23"/>
        <end position="33"/>
    </location>
</feature>
<evidence type="ECO:0000313" key="3">
    <source>
        <dbReference type="EMBL" id="CAK9009096.1"/>
    </source>
</evidence>
<feature type="compositionally biased region" description="Basic and acidic residues" evidence="2">
    <location>
        <begin position="51"/>
        <end position="65"/>
    </location>
</feature>
<evidence type="ECO:0000313" key="4">
    <source>
        <dbReference type="Proteomes" id="UP001642464"/>
    </source>
</evidence>
<proteinExistence type="predicted"/>
<dbReference type="EMBL" id="CAXAMM010005892">
    <property type="protein sequence ID" value="CAK9009096.1"/>
    <property type="molecule type" value="Genomic_DNA"/>
</dbReference>
<reference evidence="3 4" key="1">
    <citation type="submission" date="2024-02" db="EMBL/GenBank/DDBJ databases">
        <authorList>
            <person name="Chen Y."/>
            <person name="Shah S."/>
            <person name="Dougan E. K."/>
            <person name="Thang M."/>
            <person name="Chan C."/>
        </authorList>
    </citation>
    <scope>NUCLEOTIDE SEQUENCE [LARGE SCALE GENOMIC DNA]</scope>
</reference>
<name>A0ABP0J457_9DINO</name>
<comment type="caution">
    <text evidence="3">The sequence shown here is derived from an EMBL/GenBank/DDBJ whole genome shotgun (WGS) entry which is preliminary data.</text>
</comment>